<dbReference type="Pfam" id="PF01841">
    <property type="entry name" value="Transglut_core"/>
    <property type="match status" value="1"/>
</dbReference>
<dbReference type="InterPro" id="IPR002931">
    <property type="entry name" value="Transglutaminase-like"/>
</dbReference>
<dbReference type="AlphaFoldDB" id="A0A0A0I1T4"/>
<protein>
    <submittedName>
        <fullName evidence="3">Transglutaminase</fullName>
    </submittedName>
</protein>
<organism evidence="3 4">
    <name type="scientific">Clostridium novyi A str. 4552</name>
    <dbReference type="NCBI Taxonomy" id="1444289"/>
    <lineage>
        <taxon>Bacteria</taxon>
        <taxon>Bacillati</taxon>
        <taxon>Bacillota</taxon>
        <taxon>Clostridia</taxon>
        <taxon>Eubacteriales</taxon>
        <taxon>Clostridiaceae</taxon>
        <taxon>Clostridium</taxon>
    </lineage>
</organism>
<dbReference type="PANTHER" id="PTHR46333">
    <property type="entry name" value="CYTOKINESIS PROTEIN 3"/>
    <property type="match status" value="1"/>
</dbReference>
<keyword evidence="1" id="KW-0732">Signal</keyword>
<evidence type="ECO:0000256" key="1">
    <source>
        <dbReference type="SAM" id="SignalP"/>
    </source>
</evidence>
<name>A0A0A0I1T4_CLONO</name>
<accession>A0A0A0I1T4</accession>
<proteinExistence type="predicted"/>
<evidence type="ECO:0000313" key="3">
    <source>
        <dbReference type="EMBL" id="KGM94276.1"/>
    </source>
</evidence>
<evidence type="ECO:0000313" key="4">
    <source>
        <dbReference type="Proteomes" id="UP000030012"/>
    </source>
</evidence>
<dbReference type="GO" id="GO:0005737">
    <property type="term" value="C:cytoplasm"/>
    <property type="evidence" value="ECO:0007669"/>
    <property type="project" value="TreeGrafter"/>
</dbReference>
<dbReference type="Gene3D" id="3.10.620.30">
    <property type="match status" value="1"/>
</dbReference>
<evidence type="ECO:0000259" key="2">
    <source>
        <dbReference type="SMART" id="SM00460"/>
    </source>
</evidence>
<feature type="chain" id="PRO_5001963134" evidence="1">
    <location>
        <begin position="32"/>
        <end position="398"/>
    </location>
</feature>
<dbReference type="PANTHER" id="PTHR46333:SF2">
    <property type="entry name" value="CYTOKINESIS PROTEIN 3"/>
    <property type="match status" value="1"/>
</dbReference>
<dbReference type="SUPFAM" id="SSF54001">
    <property type="entry name" value="Cysteine proteinases"/>
    <property type="match status" value="1"/>
</dbReference>
<sequence length="398" mass="44873">MMKYTKPLKTLSIATILGVTLSGGVALNANAATKYDNFTNSNVVERSTNTEKNDAVKTTQEFYDKIKTALENFETNVTIKVANYNGRDYNLNILNKIVLEHPEIDYGYSGVSGNIYGYSNSREKTMNLNITYRQSRENMQSQKEAVRVKVQQIIGQVIKPGMTDVQKELALHDYVVKHADYNTTNYNAGIVSAEDHNAYGVLVKNTGVCESYAKAMYELLTASGIECKYVTGYGSRGGHAWNMVKLDGEWYNLDATWDDPISDRNLGASSNTLIPISHKYFNVSDSIFNRDHSRGEVARNYPTCTATKYSFDNLNIPEYTSDGKLFVNFSNVQQLDAEILKVLRNHETSLCLKMKGVNIDLNQLMRRIQVIAQNNHIYGFGMRASMSGSYIRVNFTWQ</sequence>
<dbReference type="OrthoDB" id="9788327at2"/>
<dbReference type="InterPro" id="IPR038765">
    <property type="entry name" value="Papain-like_cys_pep_sf"/>
</dbReference>
<dbReference type="EMBL" id="JENJ01000078">
    <property type="protein sequence ID" value="KGM94276.1"/>
    <property type="molecule type" value="Genomic_DNA"/>
</dbReference>
<reference evidence="3 4" key="1">
    <citation type="submission" date="2014-01" db="EMBL/GenBank/DDBJ databases">
        <title>Plasmidome dynamics in the species complex Clostridium novyi sensu lato converts strains of independent lineages into distinctly different pathogens.</title>
        <authorList>
            <person name="Skarin H."/>
            <person name="Segerman B."/>
        </authorList>
    </citation>
    <scope>NUCLEOTIDE SEQUENCE [LARGE SCALE GENOMIC DNA]</scope>
    <source>
        <strain evidence="3 4">4552</strain>
    </source>
</reference>
<feature type="domain" description="Transglutaminase-like" evidence="2">
    <location>
        <begin position="201"/>
        <end position="257"/>
    </location>
</feature>
<dbReference type="Proteomes" id="UP000030012">
    <property type="component" value="Unassembled WGS sequence"/>
</dbReference>
<dbReference type="SMART" id="SM00460">
    <property type="entry name" value="TGc"/>
    <property type="match status" value="1"/>
</dbReference>
<gene>
    <name evidence="3" type="ORF">Z968_11935</name>
</gene>
<comment type="caution">
    <text evidence="3">The sequence shown here is derived from an EMBL/GenBank/DDBJ whole genome shotgun (WGS) entry which is preliminary data.</text>
</comment>
<dbReference type="InterPro" id="IPR052557">
    <property type="entry name" value="CAP/Cytokinesis_protein"/>
</dbReference>
<feature type="signal peptide" evidence="1">
    <location>
        <begin position="1"/>
        <end position="31"/>
    </location>
</feature>